<accession>A0A2T2XEI5</accession>
<dbReference type="GO" id="GO:0046872">
    <property type="term" value="F:metal ion binding"/>
    <property type="evidence" value="ECO:0007669"/>
    <property type="project" value="UniProtKB-KW"/>
</dbReference>
<dbReference type="EMBL" id="PXYW01000030">
    <property type="protein sequence ID" value="PSR32909.1"/>
    <property type="molecule type" value="Genomic_DNA"/>
</dbReference>
<evidence type="ECO:0000313" key="14">
    <source>
        <dbReference type="Proteomes" id="UP000242972"/>
    </source>
</evidence>
<keyword evidence="10" id="KW-1015">Disulfide bond</keyword>
<name>A0A2T2XEI5_9FIRM</name>
<keyword evidence="7" id="KW-0408">Iron</keyword>
<keyword evidence="9 12" id="KW-0472">Membrane</keyword>
<evidence type="ECO:0000256" key="11">
    <source>
        <dbReference type="ARBA" id="ARBA00023444"/>
    </source>
</evidence>
<keyword evidence="5 12" id="KW-1133">Transmembrane helix</keyword>
<dbReference type="PANTHER" id="PTHR35457:SF1">
    <property type="entry name" value="HEME A SYNTHASE"/>
    <property type="match status" value="1"/>
</dbReference>
<feature type="transmembrane region" description="Helical" evidence="12">
    <location>
        <begin position="105"/>
        <end position="127"/>
    </location>
</feature>
<evidence type="ECO:0000256" key="12">
    <source>
        <dbReference type="SAM" id="Phobius"/>
    </source>
</evidence>
<evidence type="ECO:0000256" key="7">
    <source>
        <dbReference type="ARBA" id="ARBA00023004"/>
    </source>
</evidence>
<gene>
    <name evidence="13" type="ORF">C7B46_12530</name>
</gene>
<keyword evidence="8" id="KW-0350">Heme biosynthesis</keyword>
<feature type="transmembrane region" description="Helical" evidence="12">
    <location>
        <begin position="264"/>
        <end position="283"/>
    </location>
</feature>
<reference evidence="13 14" key="1">
    <citation type="journal article" date="2014" name="BMC Genomics">
        <title>Comparison of environmental and isolate Sulfobacillus genomes reveals diverse carbon, sulfur, nitrogen, and hydrogen metabolisms.</title>
        <authorList>
            <person name="Justice N.B."/>
            <person name="Norman A."/>
            <person name="Brown C.T."/>
            <person name="Singh A."/>
            <person name="Thomas B.C."/>
            <person name="Banfield J.F."/>
        </authorList>
    </citation>
    <scope>NUCLEOTIDE SEQUENCE [LARGE SCALE GENOMIC DNA]</scope>
    <source>
        <strain evidence="13">AMDSBA4</strain>
    </source>
</reference>
<evidence type="ECO:0000256" key="10">
    <source>
        <dbReference type="ARBA" id="ARBA00023157"/>
    </source>
</evidence>
<dbReference type="InterPro" id="IPR003780">
    <property type="entry name" value="COX15/CtaA_fam"/>
</dbReference>
<evidence type="ECO:0000256" key="4">
    <source>
        <dbReference type="ARBA" id="ARBA00022723"/>
    </source>
</evidence>
<evidence type="ECO:0000256" key="9">
    <source>
        <dbReference type="ARBA" id="ARBA00023136"/>
    </source>
</evidence>
<evidence type="ECO:0000256" key="3">
    <source>
        <dbReference type="ARBA" id="ARBA00022692"/>
    </source>
</evidence>
<dbReference type="GO" id="GO:0016491">
    <property type="term" value="F:oxidoreductase activity"/>
    <property type="evidence" value="ECO:0007669"/>
    <property type="project" value="UniProtKB-KW"/>
</dbReference>
<keyword evidence="6" id="KW-0560">Oxidoreductase</keyword>
<keyword evidence="3 12" id="KW-0812">Transmembrane</keyword>
<protein>
    <submittedName>
        <fullName evidence="13">Heme A synthase</fullName>
    </submittedName>
</protein>
<feature type="transmembrane region" description="Helical" evidence="12">
    <location>
        <begin position="151"/>
        <end position="174"/>
    </location>
</feature>
<feature type="transmembrane region" description="Helical" evidence="12">
    <location>
        <begin position="44"/>
        <end position="64"/>
    </location>
</feature>
<keyword evidence="4" id="KW-0479">Metal-binding</keyword>
<comment type="subcellular location">
    <subcellularLocation>
        <location evidence="1">Membrane</location>
        <topology evidence="1">Multi-pass membrane protein</topology>
    </subcellularLocation>
</comment>
<feature type="transmembrane region" description="Helical" evidence="12">
    <location>
        <begin position="233"/>
        <end position="252"/>
    </location>
</feature>
<proteinExistence type="predicted"/>
<evidence type="ECO:0000256" key="8">
    <source>
        <dbReference type="ARBA" id="ARBA00023133"/>
    </source>
</evidence>
<dbReference type="AlphaFoldDB" id="A0A2T2XEI5"/>
<dbReference type="Pfam" id="PF02628">
    <property type="entry name" value="COX15-CtaA"/>
    <property type="match status" value="1"/>
</dbReference>
<evidence type="ECO:0000256" key="2">
    <source>
        <dbReference type="ARBA" id="ARBA00022475"/>
    </source>
</evidence>
<evidence type="ECO:0000313" key="13">
    <source>
        <dbReference type="EMBL" id="PSR32909.1"/>
    </source>
</evidence>
<feature type="transmembrane region" description="Helical" evidence="12">
    <location>
        <begin position="76"/>
        <end position="99"/>
    </location>
</feature>
<sequence>MALVNLVGFLDTQTNSALGCGPDWPLCNGQLIPNLNNEHVLIEFGHRMIVGGFALIATIFMIWAWIRYRDWVEAKVFAIIGIGFIIVQSALGALAVLFVNPPAILALHLGFGFLAMVGVALLAAFLWQMDRLADGQQAGLQYRSLVLPKGLVWRIWIVWVYTYLAIYLGSYVAFRSAGEACTGWPLCNGQVIPPLYGNIGLDFAHRVAAIILAILVIELLWQLRKQKSTRPDLYRGAGWLVIIVFLQILTGANLALSHLGTGPYLLHVGNLMLLFTLISYLAVQSLHPVPKAQRWMAEPQSNIAPKGEPRHP</sequence>
<comment type="caution">
    <text evidence="13">The sequence shown here is derived from an EMBL/GenBank/DDBJ whole genome shotgun (WGS) entry which is preliminary data.</text>
</comment>
<keyword evidence="2" id="KW-1003">Cell membrane</keyword>
<dbReference type="Proteomes" id="UP000242972">
    <property type="component" value="Unassembled WGS sequence"/>
</dbReference>
<organism evidence="13 14">
    <name type="scientific">Sulfobacillus benefaciens</name>
    <dbReference type="NCBI Taxonomy" id="453960"/>
    <lineage>
        <taxon>Bacteria</taxon>
        <taxon>Bacillati</taxon>
        <taxon>Bacillota</taxon>
        <taxon>Clostridia</taxon>
        <taxon>Eubacteriales</taxon>
        <taxon>Clostridiales Family XVII. Incertae Sedis</taxon>
        <taxon>Sulfobacillus</taxon>
    </lineage>
</organism>
<evidence type="ECO:0000256" key="6">
    <source>
        <dbReference type="ARBA" id="ARBA00023002"/>
    </source>
</evidence>
<evidence type="ECO:0000256" key="1">
    <source>
        <dbReference type="ARBA" id="ARBA00004141"/>
    </source>
</evidence>
<evidence type="ECO:0000256" key="5">
    <source>
        <dbReference type="ARBA" id="ARBA00022989"/>
    </source>
</evidence>
<dbReference type="InterPro" id="IPR050450">
    <property type="entry name" value="COX15/CtaA_HemeA_synthase"/>
</dbReference>
<feature type="transmembrane region" description="Helical" evidence="12">
    <location>
        <begin position="203"/>
        <end position="221"/>
    </location>
</feature>
<dbReference type="PANTHER" id="PTHR35457">
    <property type="entry name" value="HEME A SYNTHASE"/>
    <property type="match status" value="1"/>
</dbReference>
<comment type="pathway">
    <text evidence="11">Porphyrin-containing compound metabolism.</text>
</comment>
<dbReference type="GO" id="GO:0016020">
    <property type="term" value="C:membrane"/>
    <property type="evidence" value="ECO:0007669"/>
    <property type="project" value="UniProtKB-SubCell"/>
</dbReference>
<dbReference type="GO" id="GO:0006784">
    <property type="term" value="P:heme A biosynthetic process"/>
    <property type="evidence" value="ECO:0007669"/>
    <property type="project" value="InterPro"/>
</dbReference>